<keyword evidence="8" id="KW-0472">Membrane</keyword>
<comment type="similarity">
    <text evidence="3">Belongs to the OST3/OST6 family.</text>
</comment>
<dbReference type="Proteomes" id="UP000594261">
    <property type="component" value="Chromosome 3"/>
</dbReference>
<dbReference type="GO" id="GO:0018279">
    <property type="term" value="P:protein N-linked glycosylation via asparagine"/>
    <property type="evidence" value="ECO:0007669"/>
    <property type="project" value="TreeGrafter"/>
</dbReference>
<reference evidence="10" key="2">
    <citation type="submission" date="2021-01" db="UniProtKB">
        <authorList>
            <consortium name="EnsemblPlants"/>
        </authorList>
    </citation>
    <scope>IDENTIFICATION</scope>
</reference>
<sequence>MSPTHSLPLLLLISLLLISTSTSSSDSDRVSGLQSLQSQSKTGIIHLDDHSVSRYLTSTKTPRPYYLLIFFDATELHDKSD</sequence>
<evidence type="ECO:0000256" key="8">
    <source>
        <dbReference type="ARBA" id="ARBA00023136"/>
    </source>
</evidence>
<dbReference type="Gene3D" id="3.40.30.10">
    <property type="entry name" value="Glutaredoxin"/>
    <property type="match status" value="1"/>
</dbReference>
<keyword evidence="11" id="KW-1185">Reference proteome</keyword>
<comment type="function">
    <text evidence="1">Subunit of the oligosaccharyl transferase (OST) complex that catalyzes the initial transfer of a defined glycan (Glc(3)Man(9)GlcNAc(2) in eukaryotes) from the lipid carrier dolichol-pyrophosphate to an asparagine residue within an Asn-X-Ser/Thr consensus motif in nascent polypeptide chains, the first step in protein N-glycosylation. N-glycosylation occurs cotranslationally and the complex associates with the Sec61 complex at the channel-forming translocon complex that mediates protein translocation across the endoplasmic reticulum (ER). All subunits are required for a maximal enzyme activity.</text>
</comment>
<proteinExistence type="inferred from homology"/>
<keyword evidence="4" id="KW-0812">Transmembrane</keyword>
<feature type="chain" id="PRO_5029855599" evidence="9">
    <location>
        <begin position="24"/>
        <end position="81"/>
    </location>
</feature>
<evidence type="ECO:0000313" key="10">
    <source>
        <dbReference type="EnsemblPlants" id="QL03p066087:mrna:CDS:2"/>
    </source>
</evidence>
<dbReference type="PANTHER" id="PTHR12692:SF0">
    <property type="entry name" value="GH11935P"/>
    <property type="match status" value="1"/>
</dbReference>
<dbReference type="InterPro" id="IPR021149">
    <property type="entry name" value="OligosaccharylTrfase_OST3/OST6"/>
</dbReference>
<dbReference type="Gramene" id="QL03p066087:mrna">
    <property type="protein sequence ID" value="QL03p066087:mrna:CDS:2"/>
    <property type="gene ID" value="QL03p066087"/>
</dbReference>
<protein>
    <submittedName>
        <fullName evidence="10">Uncharacterized protein</fullName>
    </submittedName>
</protein>
<evidence type="ECO:0000256" key="1">
    <source>
        <dbReference type="ARBA" id="ARBA00002791"/>
    </source>
</evidence>
<organism evidence="10 11">
    <name type="scientific">Quercus lobata</name>
    <name type="common">Valley oak</name>
    <dbReference type="NCBI Taxonomy" id="97700"/>
    <lineage>
        <taxon>Eukaryota</taxon>
        <taxon>Viridiplantae</taxon>
        <taxon>Streptophyta</taxon>
        <taxon>Embryophyta</taxon>
        <taxon>Tracheophyta</taxon>
        <taxon>Spermatophyta</taxon>
        <taxon>Magnoliopsida</taxon>
        <taxon>eudicotyledons</taxon>
        <taxon>Gunneridae</taxon>
        <taxon>Pentapetalae</taxon>
        <taxon>rosids</taxon>
        <taxon>fabids</taxon>
        <taxon>Fagales</taxon>
        <taxon>Fagaceae</taxon>
        <taxon>Quercus</taxon>
    </lineage>
</organism>
<reference evidence="10 11" key="1">
    <citation type="journal article" date="2016" name="G3 (Bethesda)">
        <title>First Draft Assembly and Annotation of the Genome of a California Endemic Oak Quercus lobata Nee (Fagaceae).</title>
        <authorList>
            <person name="Sork V.L."/>
            <person name="Fitz-Gibbon S.T."/>
            <person name="Puiu D."/>
            <person name="Crepeau M."/>
            <person name="Gugger P.F."/>
            <person name="Sherman R."/>
            <person name="Stevens K."/>
            <person name="Langley C.H."/>
            <person name="Pellegrini M."/>
            <person name="Salzberg S.L."/>
        </authorList>
    </citation>
    <scope>NUCLEOTIDE SEQUENCE [LARGE SCALE GENOMIC DNA]</scope>
    <source>
        <strain evidence="10 11">cv. SW786</strain>
    </source>
</reference>
<dbReference type="GO" id="GO:0008250">
    <property type="term" value="C:oligosaccharyltransferase complex"/>
    <property type="evidence" value="ECO:0007669"/>
    <property type="project" value="TreeGrafter"/>
</dbReference>
<keyword evidence="7" id="KW-1133">Transmembrane helix</keyword>
<evidence type="ECO:0000256" key="6">
    <source>
        <dbReference type="ARBA" id="ARBA00022824"/>
    </source>
</evidence>
<keyword evidence="5 9" id="KW-0732">Signal</keyword>
<evidence type="ECO:0000256" key="3">
    <source>
        <dbReference type="ARBA" id="ARBA00009561"/>
    </source>
</evidence>
<accession>A0A7N2LA39</accession>
<evidence type="ECO:0000256" key="2">
    <source>
        <dbReference type="ARBA" id="ARBA00004477"/>
    </source>
</evidence>
<dbReference type="AlphaFoldDB" id="A0A7N2LA39"/>
<feature type="signal peptide" evidence="9">
    <location>
        <begin position="1"/>
        <end position="23"/>
    </location>
</feature>
<keyword evidence="6" id="KW-0256">Endoplasmic reticulum</keyword>
<comment type="subcellular location">
    <subcellularLocation>
        <location evidence="2">Endoplasmic reticulum membrane</location>
        <topology evidence="2">Multi-pass membrane protein</topology>
    </subcellularLocation>
</comment>
<evidence type="ECO:0000256" key="4">
    <source>
        <dbReference type="ARBA" id="ARBA00022692"/>
    </source>
</evidence>
<evidence type="ECO:0000256" key="9">
    <source>
        <dbReference type="SAM" id="SignalP"/>
    </source>
</evidence>
<dbReference type="EnsemblPlants" id="QL03p066087:mrna">
    <property type="protein sequence ID" value="QL03p066087:mrna:CDS:2"/>
    <property type="gene ID" value="QL03p066087"/>
</dbReference>
<evidence type="ECO:0000256" key="5">
    <source>
        <dbReference type="ARBA" id="ARBA00022729"/>
    </source>
</evidence>
<dbReference type="EMBL" id="LRBV02000003">
    <property type="status" value="NOT_ANNOTATED_CDS"/>
    <property type="molecule type" value="Genomic_DNA"/>
</dbReference>
<dbReference type="PANTHER" id="PTHR12692">
    <property type="entry name" value="DOLICHYL-DIPHOSPHOOLIGOSACCHARIDE--PROTEIN GLYCOSYLTRANSFERASE-RELATED"/>
    <property type="match status" value="1"/>
</dbReference>
<name>A0A7N2LA39_QUELO</name>
<dbReference type="Pfam" id="PF04756">
    <property type="entry name" value="OST3_OST6"/>
    <property type="match status" value="1"/>
</dbReference>
<evidence type="ECO:0000256" key="7">
    <source>
        <dbReference type="ARBA" id="ARBA00022989"/>
    </source>
</evidence>
<dbReference type="InParanoid" id="A0A7N2LA39"/>
<evidence type="ECO:0000313" key="11">
    <source>
        <dbReference type="Proteomes" id="UP000594261"/>
    </source>
</evidence>